<proteinExistence type="predicted"/>
<name>A0A1H0NF97_9ACTN</name>
<dbReference type="Pfam" id="PF13412">
    <property type="entry name" value="HTH_24"/>
    <property type="match status" value="1"/>
</dbReference>
<sequence>MTDPTKGESPMASLSEALERPHARVPVDELDLRILRLLDANSRLSQRRIAQEIDMSAPAVGERIARLERSGVIRSYTVDVDWAALGFPLVVFMPITLLAGADVGDILTTLRALPELEELIVVTGGYDLLARFRLRGHDHLRELLIDPIWQIRGIQRIETFLSIGELVGPTNRSRLLDEPPELRQ</sequence>
<evidence type="ECO:0000313" key="7">
    <source>
        <dbReference type="Proteomes" id="UP000199341"/>
    </source>
</evidence>
<evidence type="ECO:0000256" key="4">
    <source>
        <dbReference type="SAM" id="MobiDB-lite"/>
    </source>
</evidence>
<dbReference type="InterPro" id="IPR000485">
    <property type="entry name" value="AsnC-type_HTH_dom"/>
</dbReference>
<dbReference type="InterPro" id="IPR019888">
    <property type="entry name" value="Tscrpt_reg_AsnC-like"/>
</dbReference>
<keyword evidence="1" id="KW-0805">Transcription regulation</keyword>
<dbReference type="OrthoDB" id="166264at2"/>
<dbReference type="InterPro" id="IPR036388">
    <property type="entry name" value="WH-like_DNA-bd_sf"/>
</dbReference>
<dbReference type="InterPro" id="IPR019887">
    <property type="entry name" value="Tscrpt_reg_AsnC/Lrp_C"/>
</dbReference>
<reference evidence="6 7" key="1">
    <citation type="submission" date="2016-10" db="EMBL/GenBank/DDBJ databases">
        <authorList>
            <person name="de Groot N.N."/>
        </authorList>
    </citation>
    <scope>NUCLEOTIDE SEQUENCE [LARGE SCALE GENOMIC DNA]</scope>
    <source>
        <strain evidence="6 7">CGMCC 4.2022</strain>
    </source>
</reference>
<evidence type="ECO:0000256" key="3">
    <source>
        <dbReference type="ARBA" id="ARBA00023163"/>
    </source>
</evidence>
<evidence type="ECO:0000259" key="5">
    <source>
        <dbReference type="PROSITE" id="PS50956"/>
    </source>
</evidence>
<dbReference type="InterPro" id="IPR036390">
    <property type="entry name" value="WH_DNA-bd_sf"/>
</dbReference>
<keyword evidence="3" id="KW-0804">Transcription</keyword>
<dbReference type="Proteomes" id="UP000199341">
    <property type="component" value="Unassembled WGS sequence"/>
</dbReference>
<dbReference type="EMBL" id="FNIE01000014">
    <property type="protein sequence ID" value="SDO91409.1"/>
    <property type="molecule type" value="Genomic_DNA"/>
</dbReference>
<dbReference type="Gene3D" id="3.30.70.920">
    <property type="match status" value="1"/>
</dbReference>
<evidence type="ECO:0000256" key="1">
    <source>
        <dbReference type="ARBA" id="ARBA00023015"/>
    </source>
</evidence>
<dbReference type="SMART" id="SM00344">
    <property type="entry name" value="HTH_ASNC"/>
    <property type="match status" value="1"/>
</dbReference>
<dbReference type="PANTHER" id="PTHR30154">
    <property type="entry name" value="LEUCINE-RESPONSIVE REGULATORY PROTEIN"/>
    <property type="match status" value="1"/>
</dbReference>
<keyword evidence="2" id="KW-0238">DNA-binding</keyword>
<dbReference type="SUPFAM" id="SSF54909">
    <property type="entry name" value="Dimeric alpha+beta barrel"/>
    <property type="match status" value="1"/>
</dbReference>
<dbReference type="Pfam" id="PF01037">
    <property type="entry name" value="AsnC_trans_reg"/>
    <property type="match status" value="1"/>
</dbReference>
<dbReference type="PROSITE" id="PS50956">
    <property type="entry name" value="HTH_ASNC_2"/>
    <property type="match status" value="1"/>
</dbReference>
<dbReference type="InterPro" id="IPR011008">
    <property type="entry name" value="Dimeric_a/b-barrel"/>
</dbReference>
<dbReference type="AlphaFoldDB" id="A0A1H0NF97"/>
<organism evidence="6 7">
    <name type="scientific">Actinacidiphila guanduensis</name>
    <dbReference type="NCBI Taxonomy" id="310781"/>
    <lineage>
        <taxon>Bacteria</taxon>
        <taxon>Bacillati</taxon>
        <taxon>Actinomycetota</taxon>
        <taxon>Actinomycetes</taxon>
        <taxon>Kitasatosporales</taxon>
        <taxon>Streptomycetaceae</taxon>
        <taxon>Actinacidiphila</taxon>
    </lineage>
</organism>
<dbReference type="RefSeq" id="WP_093787247.1">
    <property type="nucleotide sequence ID" value="NZ_FNIE01000014.1"/>
</dbReference>
<dbReference type="STRING" id="310781.SAMN05216259_11448"/>
<accession>A0A1H0NF97</accession>
<dbReference type="PRINTS" id="PR00033">
    <property type="entry name" value="HTHASNC"/>
</dbReference>
<dbReference type="Gene3D" id="1.10.10.10">
    <property type="entry name" value="Winged helix-like DNA-binding domain superfamily/Winged helix DNA-binding domain"/>
    <property type="match status" value="1"/>
</dbReference>
<protein>
    <submittedName>
        <fullName evidence="6">Transcriptional regulator, AsnC family</fullName>
    </submittedName>
</protein>
<dbReference type="GO" id="GO:0043200">
    <property type="term" value="P:response to amino acid"/>
    <property type="evidence" value="ECO:0007669"/>
    <property type="project" value="TreeGrafter"/>
</dbReference>
<dbReference type="GO" id="GO:0005829">
    <property type="term" value="C:cytosol"/>
    <property type="evidence" value="ECO:0007669"/>
    <property type="project" value="TreeGrafter"/>
</dbReference>
<feature type="region of interest" description="Disordered" evidence="4">
    <location>
        <begin position="1"/>
        <end position="20"/>
    </location>
</feature>
<dbReference type="PANTHER" id="PTHR30154:SF34">
    <property type="entry name" value="TRANSCRIPTIONAL REGULATOR AZLB"/>
    <property type="match status" value="1"/>
</dbReference>
<dbReference type="GO" id="GO:0043565">
    <property type="term" value="F:sequence-specific DNA binding"/>
    <property type="evidence" value="ECO:0007669"/>
    <property type="project" value="InterPro"/>
</dbReference>
<evidence type="ECO:0000256" key="2">
    <source>
        <dbReference type="ARBA" id="ARBA00023125"/>
    </source>
</evidence>
<gene>
    <name evidence="6" type="ORF">SAMN05216259_11448</name>
</gene>
<keyword evidence="7" id="KW-1185">Reference proteome</keyword>
<feature type="domain" description="HTH asnC-type" evidence="5">
    <location>
        <begin position="27"/>
        <end position="88"/>
    </location>
</feature>
<evidence type="ECO:0000313" key="6">
    <source>
        <dbReference type="EMBL" id="SDO91409.1"/>
    </source>
</evidence>
<dbReference type="SUPFAM" id="SSF46785">
    <property type="entry name" value="Winged helix' DNA-binding domain"/>
    <property type="match status" value="1"/>
</dbReference>